<dbReference type="Proteomes" id="UP001422759">
    <property type="component" value="Unassembled WGS sequence"/>
</dbReference>
<evidence type="ECO:0008006" key="9">
    <source>
        <dbReference type="Google" id="ProtNLM"/>
    </source>
</evidence>
<evidence type="ECO:0000256" key="3">
    <source>
        <dbReference type="ARBA" id="ARBA00022692"/>
    </source>
</evidence>
<feature type="transmembrane region" description="Helical" evidence="6">
    <location>
        <begin position="394"/>
        <end position="411"/>
    </location>
</feature>
<keyword evidence="8" id="KW-1185">Reference proteome</keyword>
<proteinExistence type="predicted"/>
<evidence type="ECO:0000256" key="4">
    <source>
        <dbReference type="ARBA" id="ARBA00022989"/>
    </source>
</evidence>
<evidence type="ECO:0000256" key="6">
    <source>
        <dbReference type="SAM" id="Phobius"/>
    </source>
</evidence>
<feature type="transmembrane region" description="Helical" evidence="6">
    <location>
        <begin position="166"/>
        <end position="197"/>
    </location>
</feature>
<dbReference type="InterPro" id="IPR050833">
    <property type="entry name" value="Poly_Biosynth_Transport"/>
</dbReference>
<feature type="transmembrane region" description="Helical" evidence="6">
    <location>
        <begin position="338"/>
        <end position="359"/>
    </location>
</feature>
<feature type="transmembrane region" description="Helical" evidence="6">
    <location>
        <begin position="87"/>
        <end position="110"/>
    </location>
</feature>
<feature type="transmembrane region" description="Helical" evidence="6">
    <location>
        <begin position="267"/>
        <end position="288"/>
    </location>
</feature>
<evidence type="ECO:0000256" key="5">
    <source>
        <dbReference type="ARBA" id="ARBA00023136"/>
    </source>
</evidence>
<protein>
    <recommendedName>
        <fullName evidence="9">O-antigen/teichoic acid export membrane protein</fullName>
    </recommendedName>
</protein>
<keyword evidence="5 6" id="KW-0472">Membrane</keyword>
<evidence type="ECO:0000313" key="7">
    <source>
        <dbReference type="EMBL" id="GAA2130130.1"/>
    </source>
</evidence>
<keyword evidence="4 6" id="KW-1133">Transmembrane helix</keyword>
<feature type="transmembrane region" description="Helical" evidence="6">
    <location>
        <begin position="300"/>
        <end position="323"/>
    </location>
</feature>
<evidence type="ECO:0000313" key="8">
    <source>
        <dbReference type="Proteomes" id="UP001422759"/>
    </source>
</evidence>
<evidence type="ECO:0000256" key="1">
    <source>
        <dbReference type="ARBA" id="ARBA00004651"/>
    </source>
</evidence>
<evidence type="ECO:0000256" key="2">
    <source>
        <dbReference type="ARBA" id="ARBA00022475"/>
    </source>
</evidence>
<organism evidence="7 8">
    <name type="scientific">Kitasatospora kazusensis</name>
    <dbReference type="NCBI Taxonomy" id="407974"/>
    <lineage>
        <taxon>Bacteria</taxon>
        <taxon>Bacillati</taxon>
        <taxon>Actinomycetota</taxon>
        <taxon>Actinomycetes</taxon>
        <taxon>Kitasatosporales</taxon>
        <taxon>Streptomycetaceae</taxon>
        <taxon>Kitasatospora</taxon>
    </lineage>
</organism>
<accession>A0ABN2YP15</accession>
<dbReference type="PANTHER" id="PTHR30250">
    <property type="entry name" value="PST FAMILY PREDICTED COLANIC ACID TRANSPORTER"/>
    <property type="match status" value="1"/>
</dbReference>
<feature type="transmembrane region" description="Helical" evidence="6">
    <location>
        <begin position="46"/>
        <end position="66"/>
    </location>
</feature>
<dbReference type="PANTHER" id="PTHR30250:SF11">
    <property type="entry name" value="O-ANTIGEN TRANSPORTER-RELATED"/>
    <property type="match status" value="1"/>
</dbReference>
<comment type="subcellular location">
    <subcellularLocation>
        <location evidence="1">Cell membrane</location>
        <topology evidence="1">Multi-pass membrane protein</topology>
    </subcellularLocation>
</comment>
<gene>
    <name evidence="7" type="ORF">GCM10009760_02240</name>
</gene>
<reference evidence="7 8" key="1">
    <citation type="journal article" date="2019" name="Int. J. Syst. Evol. Microbiol.">
        <title>The Global Catalogue of Microorganisms (GCM) 10K type strain sequencing project: providing services to taxonomists for standard genome sequencing and annotation.</title>
        <authorList>
            <consortium name="The Broad Institute Genomics Platform"/>
            <consortium name="The Broad Institute Genome Sequencing Center for Infectious Disease"/>
            <person name="Wu L."/>
            <person name="Ma J."/>
        </authorList>
    </citation>
    <scope>NUCLEOTIDE SEQUENCE [LARGE SCALE GENOMIC DNA]</scope>
    <source>
        <strain evidence="7 8">JCM 14560</strain>
    </source>
</reference>
<feature type="transmembrane region" description="Helical" evidence="6">
    <location>
        <begin position="122"/>
        <end position="145"/>
    </location>
</feature>
<keyword evidence="2" id="KW-1003">Cell membrane</keyword>
<sequence>MNRITKVGSALPPGIKVVAAGTVVLGAASYVHLAVAGHSLSTKDMAGLSVLWTAVMSVGTGLFFPLEQELTRIIAARAVHGTGVAPVLRRAALLTCGFLAVVLGLLAALARPVADGFFHGDLQLVLSLGGAFVGMALTYLTRGVLAGLGRFNAYGAQLAVDGGLRMILALGCAVAGLHSALAFSLILTVAPMAAFAVTLPTALRASLPGPPISWPDLLRGFGPLIGSTLLAQMMVNAVVMSTQLLAPDQVALVAALLNALVLARVPLFVFAALQASLLSGLASAVAAGDQGGFLRMLRKACLVVTLLSCCGGVPAVFVGPWLIHVLFAAPDVLTRLDFFWLSLGTLCYLLAQVLGQALIVQHRHRAQLASWLLGTAVLAGVTFLPGGIATRVTISFTAGTATTALVMLWALTRRARSAAGRADDPAAQRTASVPSS</sequence>
<name>A0ABN2YP15_9ACTN</name>
<keyword evidence="3 6" id="KW-0812">Transmembrane</keyword>
<comment type="caution">
    <text evidence="7">The sequence shown here is derived from an EMBL/GenBank/DDBJ whole genome shotgun (WGS) entry which is preliminary data.</text>
</comment>
<dbReference type="RefSeq" id="WP_344459700.1">
    <property type="nucleotide sequence ID" value="NZ_BAAANT010000001.1"/>
</dbReference>
<dbReference type="EMBL" id="BAAANT010000001">
    <property type="protein sequence ID" value="GAA2130130.1"/>
    <property type="molecule type" value="Genomic_DNA"/>
</dbReference>
<feature type="transmembrane region" description="Helical" evidence="6">
    <location>
        <begin position="371"/>
        <end position="388"/>
    </location>
</feature>